<name>T1B237_9ZZZZ</name>
<gene>
    <name evidence="1" type="ORF">B1B_06790</name>
</gene>
<dbReference type="EMBL" id="AUZY01004311">
    <property type="protein sequence ID" value="EQD63922.1"/>
    <property type="molecule type" value="Genomic_DNA"/>
</dbReference>
<reference evidence="1" key="2">
    <citation type="journal article" date="2014" name="ISME J.">
        <title>Microbial stratification in low pH oxic and suboxic macroscopic growths along an acid mine drainage.</title>
        <authorList>
            <person name="Mendez-Garcia C."/>
            <person name="Mesa V."/>
            <person name="Sprenger R.R."/>
            <person name="Richter M."/>
            <person name="Diez M.S."/>
            <person name="Solano J."/>
            <person name="Bargiela R."/>
            <person name="Golyshina O.V."/>
            <person name="Manteca A."/>
            <person name="Ramos J.L."/>
            <person name="Gallego J.R."/>
            <person name="Llorente I."/>
            <person name="Martins Dos Santos V.A."/>
            <person name="Jensen O.N."/>
            <person name="Pelaez A.I."/>
            <person name="Sanchez J."/>
            <person name="Ferrer M."/>
        </authorList>
    </citation>
    <scope>NUCLEOTIDE SEQUENCE</scope>
</reference>
<dbReference type="AlphaFoldDB" id="T1B237"/>
<feature type="non-terminal residue" evidence="1">
    <location>
        <position position="1"/>
    </location>
</feature>
<proteinExistence type="predicted"/>
<accession>T1B237</accession>
<evidence type="ECO:0000313" key="1">
    <source>
        <dbReference type="EMBL" id="EQD63922.1"/>
    </source>
</evidence>
<sequence length="47" mass="5238">AFHRYETGGSRQAGQEPAHVRLMREMELVDYEPGSDAGNFRCTPGGR</sequence>
<reference evidence="1" key="1">
    <citation type="submission" date="2013-08" db="EMBL/GenBank/DDBJ databases">
        <authorList>
            <person name="Mendez C."/>
            <person name="Richter M."/>
            <person name="Ferrer M."/>
            <person name="Sanchez J."/>
        </authorList>
    </citation>
    <scope>NUCLEOTIDE SEQUENCE</scope>
</reference>
<organism evidence="1">
    <name type="scientific">mine drainage metagenome</name>
    <dbReference type="NCBI Taxonomy" id="410659"/>
    <lineage>
        <taxon>unclassified sequences</taxon>
        <taxon>metagenomes</taxon>
        <taxon>ecological metagenomes</taxon>
    </lineage>
</organism>
<protein>
    <submittedName>
        <fullName evidence="1">Uncharacterized protein</fullName>
    </submittedName>
</protein>
<comment type="caution">
    <text evidence="1">The sequence shown here is derived from an EMBL/GenBank/DDBJ whole genome shotgun (WGS) entry which is preliminary data.</text>
</comment>